<dbReference type="Proteomes" id="UP001515500">
    <property type="component" value="Chromosome 6"/>
</dbReference>
<dbReference type="PANTHER" id="PTHR31901:SF44">
    <property type="entry name" value="INDOLE-3-ACETIC ACID-AMIDO SYNTHETASE GH3.6-RELATED"/>
    <property type="match status" value="1"/>
</dbReference>
<dbReference type="InterPro" id="IPR055378">
    <property type="entry name" value="GH3_C"/>
</dbReference>
<evidence type="ECO:0000313" key="3">
    <source>
        <dbReference type="RefSeq" id="XP_039127051.1"/>
    </source>
</evidence>
<dbReference type="GO" id="GO:0016881">
    <property type="term" value="F:acid-amino acid ligase activity"/>
    <property type="evidence" value="ECO:0007669"/>
    <property type="project" value="TreeGrafter"/>
</dbReference>
<evidence type="ECO:0000259" key="1">
    <source>
        <dbReference type="Pfam" id="PF23572"/>
    </source>
</evidence>
<proteinExistence type="predicted"/>
<sequence>MENFQLMLNENEMGEVVEYAGYLELDSKQQHLVVFVEIINTCCLGSVYQVRRAGGSLGCLEIAIVRAGSFEGLAMVAMENGAPANQYKPPKIIRNLKLVSLLRDCVIASYCY</sequence>
<gene>
    <name evidence="3" type="primary">LOC120263250</name>
</gene>
<dbReference type="PANTHER" id="PTHR31901">
    <property type="entry name" value="GH3 DOMAIN-CONTAINING PROTEIN"/>
    <property type="match status" value="1"/>
</dbReference>
<dbReference type="RefSeq" id="XP_039127051.1">
    <property type="nucleotide sequence ID" value="XM_039271117.1"/>
</dbReference>
<dbReference type="GO" id="GO:0005737">
    <property type="term" value="C:cytoplasm"/>
    <property type="evidence" value="ECO:0007669"/>
    <property type="project" value="TreeGrafter"/>
</dbReference>
<accession>A0AB40BKA3</accession>
<name>A0AB40BKA3_DIOCR</name>
<dbReference type="GeneID" id="120263250"/>
<feature type="domain" description="GH3 C-terminal" evidence="1">
    <location>
        <begin position="12"/>
        <end position="95"/>
    </location>
</feature>
<dbReference type="Pfam" id="PF23572">
    <property type="entry name" value="GH3_C"/>
    <property type="match status" value="1"/>
</dbReference>
<protein>
    <submittedName>
        <fullName evidence="3">Probable indole-3-acetic acid-amido synthetase GH3.6</fullName>
    </submittedName>
</protein>
<dbReference type="InterPro" id="IPR004993">
    <property type="entry name" value="GH3"/>
</dbReference>
<organism evidence="2 3">
    <name type="scientific">Dioscorea cayennensis subsp. rotundata</name>
    <name type="common">White Guinea yam</name>
    <name type="synonym">Dioscorea rotundata</name>
    <dbReference type="NCBI Taxonomy" id="55577"/>
    <lineage>
        <taxon>Eukaryota</taxon>
        <taxon>Viridiplantae</taxon>
        <taxon>Streptophyta</taxon>
        <taxon>Embryophyta</taxon>
        <taxon>Tracheophyta</taxon>
        <taxon>Spermatophyta</taxon>
        <taxon>Magnoliopsida</taxon>
        <taxon>Liliopsida</taxon>
        <taxon>Dioscoreales</taxon>
        <taxon>Dioscoreaceae</taxon>
        <taxon>Dioscorea</taxon>
    </lineage>
</organism>
<keyword evidence="2" id="KW-1185">Reference proteome</keyword>
<dbReference type="AlphaFoldDB" id="A0AB40BKA3"/>
<reference evidence="3" key="1">
    <citation type="submission" date="2025-08" db="UniProtKB">
        <authorList>
            <consortium name="RefSeq"/>
        </authorList>
    </citation>
    <scope>IDENTIFICATION</scope>
</reference>
<evidence type="ECO:0000313" key="2">
    <source>
        <dbReference type="Proteomes" id="UP001515500"/>
    </source>
</evidence>